<protein>
    <recommendedName>
        <fullName evidence="5">F-box domain-containing protein</fullName>
    </recommendedName>
</protein>
<dbReference type="SUPFAM" id="SSF52047">
    <property type="entry name" value="RNI-like"/>
    <property type="match status" value="1"/>
</dbReference>
<evidence type="ECO:0008006" key="5">
    <source>
        <dbReference type="Google" id="ProtNLM"/>
    </source>
</evidence>
<dbReference type="Proteomes" id="UP000091967">
    <property type="component" value="Unassembled WGS sequence"/>
</dbReference>
<dbReference type="STRING" id="36050.A0A1B8AY27"/>
<evidence type="ECO:0000256" key="1">
    <source>
        <dbReference type="SAM" id="MobiDB-lite"/>
    </source>
</evidence>
<feature type="chain" id="PRO_5008603395" description="F-box domain-containing protein" evidence="2">
    <location>
        <begin position="30"/>
        <end position="528"/>
    </location>
</feature>
<dbReference type="OMA" id="RSANYTD"/>
<dbReference type="EMBL" id="LYXU01000002">
    <property type="protein sequence ID" value="OBS25407.1"/>
    <property type="molecule type" value="Genomic_DNA"/>
</dbReference>
<name>A0A1B8AY27_FUSPO</name>
<feature type="signal peptide" evidence="2">
    <location>
        <begin position="1"/>
        <end position="29"/>
    </location>
</feature>
<reference evidence="3 4" key="1">
    <citation type="submission" date="2016-06" db="EMBL/GenBank/DDBJ databases">
        <title>Living apart together: crosstalk between the core and supernumerary genomes in a fungal plant pathogen.</title>
        <authorList>
            <person name="Vanheule A."/>
            <person name="Audenaert K."/>
            <person name="Warris S."/>
            <person name="Van De Geest H."/>
            <person name="Schijlen E."/>
            <person name="Hofte M."/>
            <person name="De Saeger S."/>
            <person name="Haesaert G."/>
            <person name="Waalwijk C."/>
            <person name="Van Der Lee T."/>
        </authorList>
    </citation>
    <scope>NUCLEOTIDE SEQUENCE [LARGE SCALE GENOMIC DNA]</scope>
    <source>
        <strain evidence="3 4">2516</strain>
    </source>
</reference>
<proteinExistence type="predicted"/>
<feature type="compositionally biased region" description="Basic and acidic residues" evidence="1">
    <location>
        <begin position="113"/>
        <end position="130"/>
    </location>
</feature>
<feature type="region of interest" description="Disordered" evidence="1">
    <location>
        <begin position="110"/>
        <end position="130"/>
    </location>
</feature>
<keyword evidence="4" id="KW-1185">Reference proteome</keyword>
<gene>
    <name evidence="3" type="ORF">FPOA_05940</name>
</gene>
<dbReference type="AlphaFoldDB" id="A0A1B8AY27"/>
<organism evidence="3 4">
    <name type="scientific">Fusarium poae</name>
    <dbReference type="NCBI Taxonomy" id="36050"/>
    <lineage>
        <taxon>Eukaryota</taxon>
        <taxon>Fungi</taxon>
        <taxon>Dikarya</taxon>
        <taxon>Ascomycota</taxon>
        <taxon>Pezizomycotina</taxon>
        <taxon>Sordariomycetes</taxon>
        <taxon>Hypocreomycetidae</taxon>
        <taxon>Hypocreales</taxon>
        <taxon>Nectriaceae</taxon>
        <taxon>Fusarium</taxon>
    </lineage>
</organism>
<comment type="caution">
    <text evidence="3">The sequence shown here is derived from an EMBL/GenBank/DDBJ whole genome shotgun (WGS) entry which is preliminary data.</text>
</comment>
<sequence>MLYSRVRPLVLRVLCLTCLPPNILKPCHAQGTGIAQLTHSIPSHKFYSNFTSSLPPAYKTIKVTQRSDIERLYPLLLSYITEPNKANSLREVIVDTYAWPNFYSYFHDEGDDPEPRQDSGEDLNETRPNRQIDQDAHLALERHVTSLGLGDQLTEDIVVALTWKKRQWSGEVPVTARDFDDNERAFATAALIIIFSLCERISVLRIAEFPTLLREYLLKNNYGQLKRVALQQLKTVEFVKEYPLDNRVYEIVEFFEYLRHFGKLPAIENLTMEGVMESEVNDLVSPGTSNIKNIHLSHCDISGSTLSKMIRSSKILEELRVSFGGLWHLDIGAWNIRPQTVGKSLLQHRDSLKVLDLDIADFDYTEVESWENSRFEELVQGGEEYFELDRKSSTLPFWQEDIPDDRPYSLTIGSLHDFKTMTHLSIGLNALFGPSYRRKEPPFRLIDALPPNLEYLCLYGYAKGESEEVDSHVNELIQHKGNRLLRLVNIQGVDETVLGVSDLYADDNSQMEDNLWQWPDIKLEWVEA</sequence>
<evidence type="ECO:0000256" key="2">
    <source>
        <dbReference type="SAM" id="SignalP"/>
    </source>
</evidence>
<evidence type="ECO:0000313" key="4">
    <source>
        <dbReference type="Proteomes" id="UP000091967"/>
    </source>
</evidence>
<accession>A0A1B8AY27</accession>
<keyword evidence="2" id="KW-0732">Signal</keyword>
<evidence type="ECO:0000313" key="3">
    <source>
        <dbReference type="EMBL" id="OBS25407.1"/>
    </source>
</evidence>